<evidence type="ECO:0000256" key="1">
    <source>
        <dbReference type="ARBA" id="ARBA00022741"/>
    </source>
</evidence>
<dbReference type="CDD" id="cd02038">
    <property type="entry name" value="FlhG-like"/>
    <property type="match status" value="1"/>
</dbReference>
<keyword evidence="5" id="KW-1185">Reference proteome</keyword>
<dbReference type="PANTHER" id="PTHR43384:SF4">
    <property type="entry name" value="CELLULOSE BIOSYNTHESIS PROTEIN BCSQ-RELATED"/>
    <property type="match status" value="1"/>
</dbReference>
<keyword evidence="1" id="KW-0547">Nucleotide-binding</keyword>
<organism evidence="4 5">
    <name type="scientific">Paenibacillus yanchengensis</name>
    <dbReference type="NCBI Taxonomy" id="2035833"/>
    <lineage>
        <taxon>Bacteria</taxon>
        <taxon>Bacillati</taxon>
        <taxon>Bacillota</taxon>
        <taxon>Bacilli</taxon>
        <taxon>Bacillales</taxon>
        <taxon>Paenibacillaceae</taxon>
        <taxon>Paenibacillus</taxon>
    </lineage>
</organism>
<dbReference type="InterPro" id="IPR025501">
    <property type="entry name" value="MinD_FleN"/>
</dbReference>
<dbReference type="InterPro" id="IPR033875">
    <property type="entry name" value="FlhG"/>
</dbReference>
<gene>
    <name evidence="4" type="ORF">ACFSJH_13875</name>
</gene>
<dbReference type="Gene3D" id="3.40.50.300">
    <property type="entry name" value="P-loop containing nucleotide triphosphate hydrolases"/>
    <property type="match status" value="1"/>
</dbReference>
<dbReference type="Pfam" id="PF13614">
    <property type="entry name" value="AAA_31"/>
    <property type="match status" value="1"/>
</dbReference>
<accession>A0ABW4YM93</accession>
<dbReference type="SUPFAM" id="SSF52540">
    <property type="entry name" value="P-loop containing nucleoside triphosphate hydrolases"/>
    <property type="match status" value="1"/>
</dbReference>
<evidence type="ECO:0000259" key="3">
    <source>
        <dbReference type="Pfam" id="PF13614"/>
    </source>
</evidence>
<feature type="domain" description="AAA" evidence="3">
    <location>
        <begin position="25"/>
        <end position="185"/>
    </location>
</feature>
<dbReference type="Proteomes" id="UP001597362">
    <property type="component" value="Unassembled WGS sequence"/>
</dbReference>
<evidence type="ECO:0000313" key="4">
    <source>
        <dbReference type="EMBL" id="MFD2116811.1"/>
    </source>
</evidence>
<evidence type="ECO:0000256" key="2">
    <source>
        <dbReference type="ARBA" id="ARBA00022840"/>
    </source>
</evidence>
<proteinExistence type="predicted"/>
<dbReference type="InterPro" id="IPR025669">
    <property type="entry name" value="AAA_dom"/>
</dbReference>
<reference evidence="5" key="1">
    <citation type="journal article" date="2019" name="Int. J. Syst. Evol. Microbiol.">
        <title>The Global Catalogue of Microorganisms (GCM) 10K type strain sequencing project: providing services to taxonomists for standard genome sequencing and annotation.</title>
        <authorList>
            <consortium name="The Broad Institute Genomics Platform"/>
            <consortium name="The Broad Institute Genome Sequencing Center for Infectious Disease"/>
            <person name="Wu L."/>
            <person name="Ma J."/>
        </authorList>
    </citation>
    <scope>NUCLEOTIDE SEQUENCE [LARGE SCALE GENOMIC DNA]</scope>
    <source>
        <strain evidence="5">GH52</strain>
    </source>
</reference>
<sequence>MNDQAASLRKLVEQQLHEENNKSTRVITVTSGKGGVGKSNFSLNFALSLQRLGKKVLLFDADIGMANIDVLMGQSSPYNLYHLLTREKTIQEIIATGPENLHYINGGSGVKDLLQLSPKQLDIFTYEMSQLHGLYDIILFDTGAGLSNETARFVSASDETIVVTSPEPTAITDAYALIKMLTSMRIKATFRLVVNRALDDREGERTMEKLQKVAAQFLQLEIPSLGIVPDDSFVSKAVRRQIPFILCFPNCPASRAIDQIAMSFLNMEQKSSLSGGIKGFFNKLFKIQ</sequence>
<dbReference type="InterPro" id="IPR050625">
    <property type="entry name" value="ParA/MinD_ATPase"/>
</dbReference>
<dbReference type="PIRSF" id="PIRSF003092">
    <property type="entry name" value="MinD"/>
    <property type="match status" value="1"/>
</dbReference>
<name>A0ABW4YM93_9BACL</name>
<keyword evidence="2" id="KW-0067">ATP-binding</keyword>
<dbReference type="PANTHER" id="PTHR43384">
    <property type="entry name" value="SEPTUM SITE-DETERMINING PROTEIN MIND HOMOLOG, CHLOROPLASTIC-RELATED"/>
    <property type="match status" value="1"/>
</dbReference>
<dbReference type="EMBL" id="JBHUHO010000032">
    <property type="protein sequence ID" value="MFD2116811.1"/>
    <property type="molecule type" value="Genomic_DNA"/>
</dbReference>
<comment type="caution">
    <text evidence="4">The sequence shown here is derived from an EMBL/GenBank/DDBJ whole genome shotgun (WGS) entry which is preliminary data.</text>
</comment>
<evidence type="ECO:0000313" key="5">
    <source>
        <dbReference type="Proteomes" id="UP001597362"/>
    </source>
</evidence>
<dbReference type="InterPro" id="IPR027417">
    <property type="entry name" value="P-loop_NTPase"/>
</dbReference>
<protein>
    <submittedName>
        <fullName evidence="4">MinD/ParA family protein</fullName>
    </submittedName>
</protein>
<dbReference type="RefSeq" id="WP_377773595.1">
    <property type="nucleotide sequence ID" value="NZ_JBHUHO010000032.1"/>
</dbReference>